<keyword evidence="2" id="KW-1133">Transmembrane helix</keyword>
<name>B4SSR5_STRM5</name>
<gene>
    <name evidence="3" type="ordered locus">Smal_1609</name>
</gene>
<dbReference type="STRING" id="391008.Smal_1609"/>
<dbReference type="eggNOG" id="ENOG5033FIT">
    <property type="taxonomic scope" value="Bacteria"/>
</dbReference>
<dbReference type="Proteomes" id="UP000001867">
    <property type="component" value="Chromosome"/>
</dbReference>
<dbReference type="AlphaFoldDB" id="B4SSR5"/>
<evidence type="ECO:0000313" key="4">
    <source>
        <dbReference type="Proteomes" id="UP000001867"/>
    </source>
</evidence>
<dbReference type="OrthoDB" id="6057666at2"/>
<evidence type="ECO:0000256" key="2">
    <source>
        <dbReference type="SAM" id="Phobius"/>
    </source>
</evidence>
<dbReference type="EMBL" id="CP001111">
    <property type="protein sequence ID" value="ACF51314.1"/>
    <property type="molecule type" value="Genomic_DNA"/>
</dbReference>
<feature type="transmembrane region" description="Helical" evidence="2">
    <location>
        <begin position="65"/>
        <end position="85"/>
    </location>
</feature>
<feature type="compositionally biased region" description="Polar residues" evidence="1">
    <location>
        <begin position="223"/>
        <end position="233"/>
    </location>
</feature>
<protein>
    <recommendedName>
        <fullName evidence="5">Proline/alanine-rich repetetive membrane anchored protein</fullName>
    </recommendedName>
</protein>
<organism evidence="3 4">
    <name type="scientific">Stenotrophomonas maltophilia (strain R551-3)</name>
    <dbReference type="NCBI Taxonomy" id="391008"/>
    <lineage>
        <taxon>Bacteria</taxon>
        <taxon>Pseudomonadati</taxon>
        <taxon>Pseudomonadota</taxon>
        <taxon>Gammaproteobacteria</taxon>
        <taxon>Lysobacterales</taxon>
        <taxon>Lysobacteraceae</taxon>
        <taxon>Stenotrophomonas</taxon>
        <taxon>Stenotrophomonas maltophilia group</taxon>
    </lineage>
</organism>
<keyword evidence="2" id="KW-0812">Transmembrane</keyword>
<sequence length="328" mass="33842">MNRNEPLTPEERELAQLLGRRPEQAPPAALDAAILAAARAAVDAPADAAVASPDAPRAQRTRPRWPAVFGIAASMVFAIGIAWQLRPEPPPVPAGEAQMAAAPAAADVAATEQTIESSAADSATAAAEPAAAPAMPEAASVAAPAAAIARERKPAPADATDAPAPAARSMAAEPAADSNFAALPPPPAAAPPAPPAPAAYSAPAPLMAPVVASGSLKARSAGSPESNSMQAEQASALDRVEITSMKREVPSRSAPGVMRRGSDAGLSADTVQAEVAADARLPRRQWLQKIRERRDDGQRDLARASLERYIQQYPESRLPRDLRPLLDD</sequence>
<accession>B4SSR5</accession>
<feature type="region of interest" description="Disordered" evidence="1">
    <location>
        <begin position="92"/>
        <end position="199"/>
    </location>
</feature>
<dbReference type="HOGENOM" id="CLU_847085_0_0_6"/>
<keyword evidence="2" id="KW-0472">Membrane</keyword>
<feature type="region of interest" description="Disordered" evidence="1">
    <location>
        <begin position="218"/>
        <end position="265"/>
    </location>
</feature>
<reference evidence="3 4" key="1">
    <citation type="submission" date="2008-06" db="EMBL/GenBank/DDBJ databases">
        <title>Complete sequence of Stenotrophomonas maltophilia R551-3.</title>
        <authorList>
            <consortium name="US DOE Joint Genome Institute"/>
            <person name="Lucas S."/>
            <person name="Copeland A."/>
            <person name="Lapidus A."/>
            <person name="Glavina del Rio T."/>
            <person name="Dalin E."/>
            <person name="Tice H."/>
            <person name="Pitluck S."/>
            <person name="Chain P."/>
            <person name="Malfatti S."/>
            <person name="Shin M."/>
            <person name="Vergez L."/>
            <person name="Lang D."/>
            <person name="Schmutz J."/>
            <person name="Larimer F."/>
            <person name="Land M."/>
            <person name="Hauser L."/>
            <person name="Kyrpides N."/>
            <person name="Mikhailova N."/>
            <person name="Taghavi S."/>
            <person name="Monchy S."/>
            <person name="Newman L."/>
            <person name="Vangronsveld J."/>
            <person name="van der Lelie D."/>
            <person name="Richardson P."/>
        </authorList>
    </citation>
    <scope>NUCLEOTIDE SEQUENCE [LARGE SCALE GENOMIC DNA]</scope>
    <source>
        <strain evidence="3 4">R551-3</strain>
    </source>
</reference>
<evidence type="ECO:0000313" key="3">
    <source>
        <dbReference type="EMBL" id="ACF51314.1"/>
    </source>
</evidence>
<feature type="compositionally biased region" description="Low complexity" evidence="1">
    <location>
        <begin position="94"/>
        <end position="148"/>
    </location>
</feature>
<feature type="compositionally biased region" description="Pro residues" evidence="1">
    <location>
        <begin position="183"/>
        <end position="197"/>
    </location>
</feature>
<dbReference type="KEGG" id="smt:Smal_1609"/>
<proteinExistence type="predicted"/>
<dbReference type="RefSeq" id="WP_012510763.1">
    <property type="nucleotide sequence ID" value="NC_011071.1"/>
</dbReference>
<feature type="compositionally biased region" description="Low complexity" evidence="1">
    <location>
        <begin position="156"/>
        <end position="177"/>
    </location>
</feature>
<feature type="compositionally biased region" description="Basic and acidic residues" evidence="1">
    <location>
        <begin position="238"/>
        <end position="250"/>
    </location>
</feature>
<evidence type="ECO:0000256" key="1">
    <source>
        <dbReference type="SAM" id="MobiDB-lite"/>
    </source>
</evidence>
<evidence type="ECO:0008006" key="5">
    <source>
        <dbReference type="Google" id="ProtNLM"/>
    </source>
</evidence>